<sequence>MADTVHPPFPPFQATPHPLNRAPTLEPSPLGTYSVGCRMHAGISKEAWYGLHGRGNVITNTQHTTSTCVHHRPKGHLIATSPSAAAAAASHPASPPREETSMSRTGLRERKANTIPDMTATRHDDANRNALEPESWSSTMAQRFALEMGPSLLTAATMLGLIFGGCCSNVYALEAIVSIIGTLLTFVQFLFVAVTGFIAQFDRQNPYFIAPNKVPIRRWLVNIVLFFTINVLNNHAFSYNISVPVHIILRSGGSITTMAAGYLYGKRYTRMQVVAVVLLTFGVILAAWSDSQSKASHSPNPHGLITAGESNGRPAFSTGLVILFVAQVLSAIMGLYTEATYVIYGPQWRENLFYSHALALPLFLPFVPSMARTMGHLLSSPPIQMPGPLSLASDFLPVPSQLIYLVINVLTQYACIRGVNLLAAVSTALTVTIVLNIRKLVSLLLSIWLFGNRLAPGTMLGAMVVFSAGGLYTMGTKRKVAEEPSLNEGREGKTS</sequence>
<evidence type="ECO:0000256" key="8">
    <source>
        <dbReference type="SAM" id="Phobius"/>
    </source>
</evidence>
<keyword evidence="3" id="KW-0762">Sugar transport</keyword>
<evidence type="ECO:0000256" key="1">
    <source>
        <dbReference type="ARBA" id="ARBA00004127"/>
    </source>
</evidence>
<feature type="transmembrane region" description="Helical" evidence="8">
    <location>
        <begin position="219"/>
        <end position="237"/>
    </location>
</feature>
<feature type="compositionally biased region" description="Low complexity" evidence="7">
    <location>
        <begin position="82"/>
        <end position="92"/>
    </location>
</feature>
<feature type="transmembrane region" description="Helical" evidence="8">
    <location>
        <begin position="320"/>
        <end position="344"/>
    </location>
</feature>
<comment type="subcellular location">
    <subcellularLocation>
        <location evidence="1">Endomembrane system</location>
        <topology evidence="1">Multi-pass membrane protein</topology>
    </subcellularLocation>
</comment>
<feature type="transmembrane region" description="Helical" evidence="8">
    <location>
        <begin position="179"/>
        <end position="199"/>
    </location>
</feature>
<proteinExistence type="predicted"/>
<evidence type="ECO:0000256" key="5">
    <source>
        <dbReference type="ARBA" id="ARBA00022989"/>
    </source>
</evidence>
<gene>
    <name evidence="9" type="ORF">AK830_g1692</name>
</gene>
<evidence type="ECO:0000256" key="3">
    <source>
        <dbReference type="ARBA" id="ARBA00022597"/>
    </source>
</evidence>
<dbReference type="GO" id="GO:0005464">
    <property type="term" value="F:UDP-xylose transmembrane transporter activity"/>
    <property type="evidence" value="ECO:0007669"/>
    <property type="project" value="TreeGrafter"/>
</dbReference>
<name>A0A0P7B5C8_9HYPO</name>
<evidence type="ECO:0000256" key="6">
    <source>
        <dbReference type="ARBA" id="ARBA00023136"/>
    </source>
</evidence>
<keyword evidence="6 8" id="KW-0472">Membrane</keyword>
<feature type="transmembrane region" description="Helical" evidence="8">
    <location>
        <begin position="391"/>
        <end position="411"/>
    </location>
</feature>
<evidence type="ECO:0000256" key="7">
    <source>
        <dbReference type="SAM" id="MobiDB-lite"/>
    </source>
</evidence>
<feature type="region of interest" description="Disordered" evidence="7">
    <location>
        <begin position="1"/>
        <end position="25"/>
    </location>
</feature>
<evidence type="ECO:0000313" key="9">
    <source>
        <dbReference type="EMBL" id="KPM44827.1"/>
    </source>
</evidence>
<feature type="transmembrane region" description="Helical" evidence="8">
    <location>
        <begin position="152"/>
        <end position="173"/>
    </location>
</feature>
<evidence type="ECO:0008006" key="11">
    <source>
        <dbReference type="Google" id="ProtNLM"/>
    </source>
</evidence>
<protein>
    <recommendedName>
        <fullName evidence="11">UDP-N-acetylglucosamine transporter yea4</fullName>
    </recommendedName>
</protein>
<dbReference type="InterPro" id="IPR013657">
    <property type="entry name" value="SCL35B1-4/HUT1"/>
</dbReference>
<keyword evidence="2" id="KW-0813">Transport</keyword>
<feature type="transmembrane region" description="Helical" evidence="8">
    <location>
        <begin position="243"/>
        <end position="264"/>
    </location>
</feature>
<feature type="transmembrane region" description="Helical" evidence="8">
    <location>
        <begin position="418"/>
        <end position="437"/>
    </location>
</feature>
<dbReference type="STRING" id="78410.A0A0P7B5C8"/>
<dbReference type="Pfam" id="PF08449">
    <property type="entry name" value="UAA"/>
    <property type="match status" value="1"/>
</dbReference>
<feature type="transmembrane region" description="Helical" evidence="8">
    <location>
        <begin position="271"/>
        <end position="289"/>
    </location>
</feature>
<dbReference type="GO" id="GO:0005789">
    <property type="term" value="C:endoplasmic reticulum membrane"/>
    <property type="evidence" value="ECO:0007669"/>
    <property type="project" value="TreeGrafter"/>
</dbReference>
<feature type="transmembrane region" description="Helical" evidence="8">
    <location>
        <begin position="457"/>
        <end position="475"/>
    </location>
</feature>
<organism evidence="9 10">
    <name type="scientific">Neonectria ditissima</name>
    <dbReference type="NCBI Taxonomy" id="78410"/>
    <lineage>
        <taxon>Eukaryota</taxon>
        <taxon>Fungi</taxon>
        <taxon>Dikarya</taxon>
        <taxon>Ascomycota</taxon>
        <taxon>Pezizomycotina</taxon>
        <taxon>Sordariomycetes</taxon>
        <taxon>Hypocreomycetidae</taxon>
        <taxon>Hypocreales</taxon>
        <taxon>Nectriaceae</taxon>
        <taxon>Neonectria</taxon>
    </lineage>
</organism>
<evidence type="ECO:0000256" key="4">
    <source>
        <dbReference type="ARBA" id="ARBA00022692"/>
    </source>
</evidence>
<keyword evidence="4 8" id="KW-0812">Transmembrane</keyword>
<dbReference type="PANTHER" id="PTHR10778:SF4">
    <property type="entry name" value="NUCLEOTIDE SUGAR TRANSPORTER SLC35B4"/>
    <property type="match status" value="1"/>
</dbReference>
<evidence type="ECO:0000313" key="10">
    <source>
        <dbReference type="Proteomes" id="UP000050424"/>
    </source>
</evidence>
<feature type="compositionally biased region" description="Basic and acidic residues" evidence="7">
    <location>
        <begin position="96"/>
        <end position="106"/>
    </location>
</feature>
<keyword evidence="10" id="KW-1185">Reference proteome</keyword>
<feature type="transmembrane region" description="Helical" evidence="8">
    <location>
        <begin position="351"/>
        <end position="371"/>
    </location>
</feature>
<dbReference type="AlphaFoldDB" id="A0A0P7B5C8"/>
<accession>A0A0P7B5C8</accession>
<dbReference type="EMBL" id="LKCW01000014">
    <property type="protein sequence ID" value="KPM44827.1"/>
    <property type="molecule type" value="Genomic_DNA"/>
</dbReference>
<keyword evidence="5 8" id="KW-1133">Transmembrane helix</keyword>
<dbReference type="Proteomes" id="UP000050424">
    <property type="component" value="Unassembled WGS sequence"/>
</dbReference>
<dbReference type="GO" id="GO:0005462">
    <property type="term" value="F:UDP-N-acetylglucosamine transmembrane transporter activity"/>
    <property type="evidence" value="ECO:0007669"/>
    <property type="project" value="TreeGrafter"/>
</dbReference>
<dbReference type="OrthoDB" id="999962at2759"/>
<dbReference type="NCBIfam" id="TIGR00803">
    <property type="entry name" value="nst"/>
    <property type="match status" value="1"/>
</dbReference>
<reference evidence="9 10" key="1">
    <citation type="submission" date="2015-09" db="EMBL/GenBank/DDBJ databases">
        <title>Draft genome of a European isolate of the apple canker pathogen Neonectria ditissima.</title>
        <authorList>
            <person name="Gomez-Cortecero A."/>
            <person name="Harrison R.J."/>
            <person name="Armitage A.D."/>
        </authorList>
    </citation>
    <scope>NUCLEOTIDE SEQUENCE [LARGE SCALE GENOMIC DNA]</scope>
    <source>
        <strain evidence="9 10">R09/05</strain>
    </source>
</reference>
<evidence type="ECO:0000256" key="2">
    <source>
        <dbReference type="ARBA" id="ARBA00022448"/>
    </source>
</evidence>
<comment type="caution">
    <text evidence="9">The sequence shown here is derived from an EMBL/GenBank/DDBJ whole genome shotgun (WGS) entry which is preliminary data.</text>
</comment>
<dbReference type="GO" id="GO:0000139">
    <property type="term" value="C:Golgi membrane"/>
    <property type="evidence" value="ECO:0007669"/>
    <property type="project" value="TreeGrafter"/>
</dbReference>
<dbReference type="PANTHER" id="PTHR10778">
    <property type="entry name" value="SOLUTE CARRIER FAMILY 35 MEMBER B"/>
    <property type="match status" value="1"/>
</dbReference>
<feature type="region of interest" description="Disordered" evidence="7">
    <location>
        <begin position="82"/>
        <end position="106"/>
    </location>
</feature>